<dbReference type="Gene3D" id="3.40.250.10">
    <property type="entry name" value="Rhodanese-like domain"/>
    <property type="match status" value="1"/>
</dbReference>
<evidence type="ECO:0000313" key="4">
    <source>
        <dbReference type="Proteomes" id="UP000534286"/>
    </source>
</evidence>
<dbReference type="InterPro" id="IPR036873">
    <property type="entry name" value="Rhodanese-like_dom_sf"/>
</dbReference>
<feature type="region of interest" description="Disordered" evidence="1">
    <location>
        <begin position="76"/>
        <end position="108"/>
    </location>
</feature>
<dbReference type="CDD" id="cd00158">
    <property type="entry name" value="RHOD"/>
    <property type="match status" value="1"/>
</dbReference>
<dbReference type="GO" id="GO:0016740">
    <property type="term" value="F:transferase activity"/>
    <property type="evidence" value="ECO:0007669"/>
    <property type="project" value="UniProtKB-KW"/>
</dbReference>
<accession>A0A7W7RPK7</accession>
<dbReference type="PROSITE" id="PS50206">
    <property type="entry name" value="RHODANESE_3"/>
    <property type="match status" value="1"/>
</dbReference>
<reference evidence="3 4" key="1">
    <citation type="submission" date="2020-08" db="EMBL/GenBank/DDBJ databases">
        <title>Sequencing the genomes of 1000 actinobacteria strains.</title>
        <authorList>
            <person name="Klenk H.-P."/>
        </authorList>
    </citation>
    <scope>NUCLEOTIDE SEQUENCE [LARGE SCALE GENOMIC DNA]</scope>
    <source>
        <strain evidence="3 4">DSM 43023</strain>
    </source>
</reference>
<proteinExistence type="predicted"/>
<gene>
    <name evidence="3" type="ORF">FHR32_000143</name>
</gene>
<evidence type="ECO:0000259" key="2">
    <source>
        <dbReference type="PROSITE" id="PS50206"/>
    </source>
</evidence>
<dbReference type="InterPro" id="IPR001763">
    <property type="entry name" value="Rhodanese-like_dom"/>
</dbReference>
<feature type="domain" description="Rhodanese" evidence="2">
    <location>
        <begin position="8"/>
        <end position="83"/>
    </location>
</feature>
<sequence length="108" mass="11802">MTIREITVDDLRLSDLTGTVPLDELDTLFAGHAGHAGRSVVAKCRSGRGSAVAAQAPRGAGARVWSPAGGTNAWQRAALPLERGRRRPRRRTTRQSRQRHRNRQAKAV</sequence>
<evidence type="ECO:0000313" key="3">
    <source>
        <dbReference type="EMBL" id="MBB4935838.1"/>
    </source>
</evidence>
<comment type="caution">
    <text evidence="3">The sequence shown here is derived from an EMBL/GenBank/DDBJ whole genome shotgun (WGS) entry which is preliminary data.</text>
</comment>
<dbReference type="Proteomes" id="UP000534286">
    <property type="component" value="Unassembled WGS sequence"/>
</dbReference>
<dbReference type="SUPFAM" id="SSF52821">
    <property type="entry name" value="Rhodanese/Cell cycle control phosphatase"/>
    <property type="match status" value="1"/>
</dbReference>
<dbReference type="AlphaFoldDB" id="A0A7W7RPK7"/>
<feature type="compositionally biased region" description="Basic residues" evidence="1">
    <location>
        <begin position="84"/>
        <end position="108"/>
    </location>
</feature>
<keyword evidence="3" id="KW-0808">Transferase</keyword>
<name>A0A7W7RPK7_9ACTN</name>
<organism evidence="3 4">
    <name type="scientific">Streptosporangium album</name>
    <dbReference type="NCBI Taxonomy" id="47479"/>
    <lineage>
        <taxon>Bacteria</taxon>
        <taxon>Bacillati</taxon>
        <taxon>Actinomycetota</taxon>
        <taxon>Actinomycetes</taxon>
        <taxon>Streptosporangiales</taxon>
        <taxon>Streptosporangiaceae</taxon>
        <taxon>Streptosporangium</taxon>
    </lineage>
</organism>
<evidence type="ECO:0000256" key="1">
    <source>
        <dbReference type="SAM" id="MobiDB-lite"/>
    </source>
</evidence>
<dbReference type="EMBL" id="JACHJU010000001">
    <property type="protein sequence ID" value="MBB4935838.1"/>
    <property type="molecule type" value="Genomic_DNA"/>
</dbReference>
<dbReference type="RefSeq" id="WP_345004312.1">
    <property type="nucleotide sequence ID" value="NZ_BAABEK010000027.1"/>
</dbReference>
<keyword evidence="4" id="KW-1185">Reference proteome</keyword>
<protein>
    <submittedName>
        <fullName evidence="3">Rhodanese-related sulfurtransferase</fullName>
    </submittedName>
</protein>